<sequence>MRNSKICSHIFAILIVFILVQNDQRGTFAIYWFSWAMMYVGIYVIVEILPKIQSRKSIVTAQIGLTVSCVLVVFGSIVNDFYPQVTLFKEDCIGIQ</sequence>
<keyword evidence="2" id="KW-1185">Reference proteome</keyword>
<protein>
    <submittedName>
        <fullName evidence="3">Dolichol-phosphate mannosyltransferase subunit 3</fullName>
    </submittedName>
</protein>
<dbReference type="AlphaFoldDB" id="A0A1I7ULT7"/>
<keyword evidence="1" id="KW-1133">Transmembrane helix</keyword>
<keyword evidence="1" id="KW-0472">Membrane</keyword>
<reference evidence="3" key="1">
    <citation type="submission" date="2016-11" db="UniProtKB">
        <authorList>
            <consortium name="WormBaseParasite"/>
        </authorList>
    </citation>
    <scope>IDENTIFICATION</scope>
</reference>
<feature type="transmembrane region" description="Helical" evidence="1">
    <location>
        <begin position="28"/>
        <end position="46"/>
    </location>
</feature>
<proteinExistence type="predicted"/>
<feature type="transmembrane region" description="Helical" evidence="1">
    <location>
        <begin position="7"/>
        <end position="22"/>
    </location>
</feature>
<dbReference type="WBParaSite" id="Csp11.Scaffold630.g17248.t1">
    <property type="protein sequence ID" value="Csp11.Scaffold630.g17248.t1"/>
    <property type="gene ID" value="Csp11.Scaffold630.g17248"/>
</dbReference>
<accession>A0A1I7ULT7</accession>
<evidence type="ECO:0000313" key="3">
    <source>
        <dbReference type="WBParaSite" id="Csp11.Scaffold630.g17248.t1"/>
    </source>
</evidence>
<evidence type="ECO:0000313" key="2">
    <source>
        <dbReference type="Proteomes" id="UP000095282"/>
    </source>
</evidence>
<organism evidence="2 3">
    <name type="scientific">Caenorhabditis tropicalis</name>
    <dbReference type="NCBI Taxonomy" id="1561998"/>
    <lineage>
        <taxon>Eukaryota</taxon>
        <taxon>Metazoa</taxon>
        <taxon>Ecdysozoa</taxon>
        <taxon>Nematoda</taxon>
        <taxon>Chromadorea</taxon>
        <taxon>Rhabditida</taxon>
        <taxon>Rhabditina</taxon>
        <taxon>Rhabditomorpha</taxon>
        <taxon>Rhabditoidea</taxon>
        <taxon>Rhabditidae</taxon>
        <taxon>Peloderinae</taxon>
        <taxon>Caenorhabditis</taxon>
    </lineage>
</organism>
<evidence type="ECO:0000256" key="1">
    <source>
        <dbReference type="SAM" id="Phobius"/>
    </source>
</evidence>
<name>A0A1I7ULT7_9PELO</name>
<feature type="transmembrane region" description="Helical" evidence="1">
    <location>
        <begin position="58"/>
        <end position="78"/>
    </location>
</feature>
<keyword evidence="1" id="KW-0812">Transmembrane</keyword>
<dbReference type="Proteomes" id="UP000095282">
    <property type="component" value="Unplaced"/>
</dbReference>